<comment type="similarity">
    <text evidence="8">Belongs to the chemokine-like receptor (CMKLR) family.</text>
</comment>
<feature type="transmembrane region" description="Helical" evidence="9">
    <location>
        <begin position="241"/>
        <end position="266"/>
    </location>
</feature>
<dbReference type="GO" id="GO:0005886">
    <property type="term" value="C:plasma membrane"/>
    <property type="evidence" value="ECO:0007669"/>
    <property type="project" value="TreeGrafter"/>
</dbReference>
<reference evidence="11" key="1">
    <citation type="thesis" date="2020" institute="ProQuest LLC" country="789 East Eisenhower Parkway, Ann Arbor, MI, USA">
        <title>Comparative Genomics and Chromosome Evolution.</title>
        <authorList>
            <person name="Mudd A.B."/>
        </authorList>
    </citation>
    <scope>NUCLEOTIDE SEQUENCE</scope>
    <source>
        <strain evidence="11">Female2</strain>
        <tissue evidence="11">Blood</tissue>
    </source>
</reference>
<dbReference type="GO" id="GO:0004875">
    <property type="term" value="F:complement receptor activity"/>
    <property type="evidence" value="ECO:0007669"/>
    <property type="project" value="TreeGrafter"/>
</dbReference>
<evidence type="ECO:0000256" key="1">
    <source>
        <dbReference type="ARBA" id="ARBA00004141"/>
    </source>
</evidence>
<feature type="transmembrane region" description="Helical" evidence="9">
    <location>
        <begin position="114"/>
        <end position="134"/>
    </location>
</feature>
<dbReference type="GO" id="GO:0004930">
    <property type="term" value="F:G protein-coupled receptor activity"/>
    <property type="evidence" value="ECO:0007669"/>
    <property type="project" value="UniProtKB-KW"/>
</dbReference>
<dbReference type="Proteomes" id="UP000812440">
    <property type="component" value="Chromosome 8_10"/>
</dbReference>
<dbReference type="InterPro" id="IPR000826">
    <property type="entry name" value="Formyl_rcpt-rel"/>
</dbReference>
<evidence type="ECO:0000256" key="6">
    <source>
        <dbReference type="ARBA" id="ARBA00023170"/>
    </source>
</evidence>
<evidence type="ECO:0000256" key="3">
    <source>
        <dbReference type="ARBA" id="ARBA00022989"/>
    </source>
</evidence>
<dbReference type="GO" id="GO:0006954">
    <property type="term" value="P:inflammatory response"/>
    <property type="evidence" value="ECO:0007669"/>
    <property type="project" value="TreeGrafter"/>
</dbReference>
<dbReference type="GO" id="GO:0007204">
    <property type="term" value="P:positive regulation of cytosolic calcium ion concentration"/>
    <property type="evidence" value="ECO:0007669"/>
    <property type="project" value="TreeGrafter"/>
</dbReference>
<name>A0A8T2JUY7_9PIPI</name>
<feature type="transmembrane region" description="Helical" evidence="9">
    <location>
        <begin position="146"/>
        <end position="167"/>
    </location>
</feature>
<dbReference type="PROSITE" id="PS50262">
    <property type="entry name" value="G_PROTEIN_RECEP_F1_2"/>
    <property type="match status" value="1"/>
</dbReference>
<keyword evidence="7" id="KW-0807">Transducer</keyword>
<keyword evidence="5 9" id="KW-0472">Membrane</keyword>
<dbReference type="GO" id="GO:0007200">
    <property type="term" value="P:phospholipase C-activating G protein-coupled receptor signaling pathway"/>
    <property type="evidence" value="ECO:0007669"/>
    <property type="project" value="TreeGrafter"/>
</dbReference>
<dbReference type="AlphaFoldDB" id="A0A8T2JUY7"/>
<accession>A0A8T2JUY7</accession>
<comment type="caution">
    <text evidence="11">The sequence shown here is derived from an EMBL/GenBank/DDBJ whole genome shotgun (WGS) entry which is preliminary data.</text>
</comment>
<proteinExistence type="inferred from homology"/>
<evidence type="ECO:0000256" key="2">
    <source>
        <dbReference type="ARBA" id="ARBA00022692"/>
    </source>
</evidence>
<evidence type="ECO:0000256" key="4">
    <source>
        <dbReference type="ARBA" id="ARBA00023040"/>
    </source>
</evidence>
<evidence type="ECO:0000259" key="10">
    <source>
        <dbReference type="PROSITE" id="PS50262"/>
    </source>
</evidence>
<keyword evidence="3 9" id="KW-1133">Transmembrane helix</keyword>
<dbReference type="Gene3D" id="1.20.1070.10">
    <property type="entry name" value="Rhodopsin 7-helix transmembrane proteins"/>
    <property type="match status" value="2"/>
</dbReference>
<dbReference type="PANTHER" id="PTHR24225">
    <property type="entry name" value="CHEMOTACTIC RECEPTOR"/>
    <property type="match status" value="1"/>
</dbReference>
<evidence type="ECO:0000313" key="12">
    <source>
        <dbReference type="Proteomes" id="UP000812440"/>
    </source>
</evidence>
<feature type="domain" description="G-protein coupled receptors family 1 profile" evidence="10">
    <location>
        <begin position="47"/>
        <end position="341"/>
    </location>
</feature>
<keyword evidence="2 9" id="KW-0812">Transmembrane</keyword>
<dbReference type="PRINTS" id="PR00237">
    <property type="entry name" value="GPCRRHODOPSN"/>
</dbReference>
<gene>
    <name evidence="11" type="ORF">GDO86_013860</name>
</gene>
<dbReference type="EMBL" id="JAACNH010000003">
    <property type="protein sequence ID" value="KAG8446166.1"/>
    <property type="molecule type" value="Genomic_DNA"/>
</dbReference>
<organism evidence="11 12">
    <name type="scientific">Hymenochirus boettgeri</name>
    <name type="common">Congo dwarf clawed frog</name>
    <dbReference type="NCBI Taxonomy" id="247094"/>
    <lineage>
        <taxon>Eukaryota</taxon>
        <taxon>Metazoa</taxon>
        <taxon>Chordata</taxon>
        <taxon>Craniata</taxon>
        <taxon>Vertebrata</taxon>
        <taxon>Euteleostomi</taxon>
        <taxon>Amphibia</taxon>
        <taxon>Batrachia</taxon>
        <taxon>Anura</taxon>
        <taxon>Pipoidea</taxon>
        <taxon>Pipidae</taxon>
        <taxon>Pipinae</taxon>
        <taxon>Hymenochirus</taxon>
    </lineage>
</organism>
<protein>
    <recommendedName>
        <fullName evidence="10">G-protein coupled receptors family 1 profile domain-containing protein</fullName>
    </recommendedName>
</protein>
<evidence type="ECO:0000313" key="11">
    <source>
        <dbReference type="EMBL" id="KAG8446166.1"/>
    </source>
</evidence>
<dbReference type="InterPro" id="IPR017452">
    <property type="entry name" value="GPCR_Rhodpsn_7TM"/>
</dbReference>
<dbReference type="Pfam" id="PF00001">
    <property type="entry name" value="7tm_1"/>
    <property type="match status" value="1"/>
</dbReference>
<evidence type="ECO:0000256" key="5">
    <source>
        <dbReference type="ARBA" id="ARBA00023136"/>
    </source>
</evidence>
<dbReference type="PANTHER" id="PTHR24225:SF71">
    <property type="entry name" value="C3A ANAPHYLATOXIN CHEMOTACTIC RECEPTOR-LIKE"/>
    <property type="match status" value="1"/>
</dbReference>
<keyword evidence="4" id="KW-0297">G-protein coupled receptor</keyword>
<comment type="subcellular location">
    <subcellularLocation>
        <location evidence="1">Membrane</location>
        <topology evidence="1">Multi-pass membrane protein</topology>
    </subcellularLocation>
</comment>
<keyword evidence="6" id="KW-0675">Receptor</keyword>
<keyword evidence="12" id="KW-1185">Reference proteome</keyword>
<sequence>MEVETNTEIDYGDDTWNPPNDVPTISDAVRIISFVLTAITCVTGLVGNSVVIIVTGSNLKLKEHRNTIWFLAMALADFLFLLWLPLNAIAEWTGYWPFGPLLCKLNNFLLTNNMYTNIFILMALNINCLLSVTHPRWQHKLFASHACYLTCAFIWGISVLSSLPVLFLHDQFTNEDAIECRLFNMEQPRSVHVWSNPIERSEDEFLYISEAVSESPEFALDSSGIVWSDRVTDSSFNARHAAISFVLIGYLIPLLVLLSSDIIVALRKSQFKNAKSMTLYRMLIWLILVFYITWTPLVTAKIILLIVAHIPNTLLVSAIYRIKPLLYSIAQANISLKLIVYVLYAKKTTAS</sequence>
<evidence type="ECO:0000256" key="8">
    <source>
        <dbReference type="ARBA" id="ARBA00025736"/>
    </source>
</evidence>
<dbReference type="SUPFAM" id="SSF81321">
    <property type="entry name" value="Family A G protein-coupled receptor-like"/>
    <property type="match status" value="1"/>
</dbReference>
<dbReference type="OrthoDB" id="9908582at2759"/>
<feature type="transmembrane region" description="Helical" evidence="9">
    <location>
        <begin position="325"/>
        <end position="344"/>
    </location>
</feature>
<evidence type="ECO:0000256" key="9">
    <source>
        <dbReference type="SAM" id="Phobius"/>
    </source>
</evidence>
<evidence type="ECO:0000256" key="7">
    <source>
        <dbReference type="ARBA" id="ARBA00023224"/>
    </source>
</evidence>
<feature type="transmembrane region" description="Helical" evidence="9">
    <location>
        <begin position="67"/>
        <end position="86"/>
    </location>
</feature>
<feature type="transmembrane region" description="Helical" evidence="9">
    <location>
        <begin position="31"/>
        <end position="55"/>
    </location>
</feature>
<dbReference type="InterPro" id="IPR000276">
    <property type="entry name" value="GPCR_Rhodpsn"/>
</dbReference>